<organism evidence="2 3">
    <name type="scientific">Arcanobacterium hippocoleae</name>
    <dbReference type="NCBI Taxonomy" id="149017"/>
    <lineage>
        <taxon>Bacteria</taxon>
        <taxon>Bacillati</taxon>
        <taxon>Actinomycetota</taxon>
        <taxon>Actinomycetes</taxon>
        <taxon>Actinomycetales</taxon>
        <taxon>Actinomycetaceae</taxon>
        <taxon>Arcanobacterium</taxon>
    </lineage>
</organism>
<comment type="caution">
    <text evidence="2">The sequence shown here is derived from an EMBL/GenBank/DDBJ whole genome shotgun (WGS) entry which is preliminary data.</text>
</comment>
<sequence>MKFFELADALHPLVPGGLARAPYLRELISMFTTVTETEWTTRADPSFLPSDATLERMASTDSAFTKKLAKAITARWGIKNFVNILDGLELETQQLITDHIAAYGEQVRLDHFPDDVARLLVEIIHDKAGIDKGKEAVLEEIAIQTARVRYEKLILARSRGCTKCSMPLGISSHGQQADSYTIVFLDADQAEYTADDFAALCKPCAERYELSHTPQDVAELRRANRLLSLNDHVGEHLVPLGLDQKIADLLIAIYNLPVENLAPNITYDVMPMQEKLDDTRLVRRVRDHMSIYESVVREKAKSLEEVGKLDFERMRDDIWGAWRVLVDAGLSQDEIWSRLTEWIHRHTNVDEYACGVVVSFLTQICELFKPRRQIL</sequence>
<name>A0ABU1T1F2_9ACTO</name>
<feature type="domain" description="ABC-three component systems C-terminal" evidence="1">
    <location>
        <begin position="241"/>
        <end position="368"/>
    </location>
</feature>
<keyword evidence="3" id="KW-1185">Reference proteome</keyword>
<evidence type="ECO:0000313" key="3">
    <source>
        <dbReference type="Proteomes" id="UP001266099"/>
    </source>
</evidence>
<dbReference type="Pfam" id="PF20277">
    <property type="entry name" value="CTD11"/>
    <property type="match status" value="1"/>
</dbReference>
<gene>
    <name evidence="2" type="ORF">J2S36_000214</name>
</gene>
<evidence type="ECO:0000313" key="2">
    <source>
        <dbReference type="EMBL" id="MDR6938671.1"/>
    </source>
</evidence>
<evidence type="ECO:0000259" key="1">
    <source>
        <dbReference type="Pfam" id="PF20277"/>
    </source>
</evidence>
<dbReference type="RefSeq" id="WP_309954683.1">
    <property type="nucleotide sequence ID" value="NZ_JAVDUJ010000001.1"/>
</dbReference>
<dbReference type="InterPro" id="IPR046921">
    <property type="entry name" value="ABC-3C_CTD11"/>
</dbReference>
<proteinExistence type="predicted"/>
<protein>
    <recommendedName>
        <fullName evidence="1">ABC-three component systems C-terminal domain-containing protein</fullName>
    </recommendedName>
</protein>
<reference evidence="2 3" key="1">
    <citation type="submission" date="2023-07" db="EMBL/GenBank/DDBJ databases">
        <title>Sequencing the genomes of 1000 actinobacteria strains.</title>
        <authorList>
            <person name="Klenk H.-P."/>
        </authorList>
    </citation>
    <scope>NUCLEOTIDE SEQUENCE [LARGE SCALE GENOMIC DNA]</scope>
    <source>
        <strain evidence="2 3">DSM 15539</strain>
    </source>
</reference>
<accession>A0ABU1T1F2</accession>
<dbReference type="EMBL" id="JAVDUJ010000001">
    <property type="protein sequence ID" value="MDR6938671.1"/>
    <property type="molecule type" value="Genomic_DNA"/>
</dbReference>
<dbReference type="Proteomes" id="UP001266099">
    <property type="component" value="Unassembled WGS sequence"/>
</dbReference>